<accession>A0A9W6KGH4</accession>
<reference evidence="3" key="1">
    <citation type="journal article" date="2014" name="Int. J. Syst. Evol. Microbiol.">
        <title>Complete genome sequence of Corynebacterium casei LMG S-19264T (=DSM 44701T), isolated from a smear-ripened cheese.</title>
        <authorList>
            <consortium name="US DOE Joint Genome Institute (JGI-PGF)"/>
            <person name="Walter F."/>
            <person name="Albersmeier A."/>
            <person name="Kalinowski J."/>
            <person name="Ruckert C."/>
        </authorList>
    </citation>
    <scope>NUCLEOTIDE SEQUENCE</scope>
    <source>
        <strain evidence="3">VKM Ac-1321</strain>
    </source>
</reference>
<dbReference type="InterPro" id="IPR011010">
    <property type="entry name" value="DNA_brk_join_enz"/>
</dbReference>
<dbReference type="Proteomes" id="UP001143480">
    <property type="component" value="Unassembled WGS sequence"/>
</dbReference>
<dbReference type="AlphaFoldDB" id="A0A9W6KGH4"/>
<dbReference type="Pfam" id="PF00589">
    <property type="entry name" value="Phage_integrase"/>
    <property type="match status" value="1"/>
</dbReference>
<evidence type="ECO:0000313" key="4">
    <source>
        <dbReference type="Proteomes" id="UP001143480"/>
    </source>
</evidence>
<name>A0A9W6KGH4_9ACTN</name>
<dbReference type="EMBL" id="BSFP01000002">
    <property type="protein sequence ID" value="GLK99063.1"/>
    <property type="molecule type" value="Genomic_DNA"/>
</dbReference>
<reference evidence="3" key="2">
    <citation type="submission" date="2023-01" db="EMBL/GenBank/DDBJ databases">
        <authorList>
            <person name="Sun Q."/>
            <person name="Evtushenko L."/>
        </authorList>
    </citation>
    <scope>NUCLEOTIDE SEQUENCE</scope>
    <source>
        <strain evidence="3">VKM Ac-1321</strain>
    </source>
</reference>
<dbReference type="RefSeq" id="WP_271188810.1">
    <property type="nucleotide sequence ID" value="NZ_BAAAXA010000001.1"/>
</dbReference>
<comment type="caution">
    <text evidence="3">The sequence shown here is derived from an EMBL/GenBank/DDBJ whole genome shotgun (WGS) entry which is preliminary data.</text>
</comment>
<dbReference type="InterPro" id="IPR013762">
    <property type="entry name" value="Integrase-like_cat_sf"/>
</dbReference>
<dbReference type="GO" id="GO:0003677">
    <property type="term" value="F:DNA binding"/>
    <property type="evidence" value="ECO:0007669"/>
    <property type="project" value="InterPro"/>
</dbReference>
<protein>
    <recommendedName>
        <fullName evidence="2">Tyr recombinase domain-containing protein</fullName>
    </recommendedName>
</protein>
<dbReference type="GO" id="GO:0006310">
    <property type="term" value="P:DNA recombination"/>
    <property type="evidence" value="ECO:0007669"/>
    <property type="project" value="UniProtKB-KW"/>
</dbReference>
<gene>
    <name evidence="3" type="ORF">GCM10017581_008040</name>
</gene>
<dbReference type="Gene3D" id="1.10.443.10">
    <property type="entry name" value="Intergrase catalytic core"/>
    <property type="match status" value="1"/>
</dbReference>
<sequence length="225" mass="25273">MSSAPKWVPTADEVWRMLDAMPARFRAAGWLGAGEGLRFGEALGLEDGHRCADPAEGELHVVQQLRYSPKEHGGFYLTRPKAGSSGTVDLDALVAEHLAAHVKELQPVEIDLPDLTSGEQKWRTVPLLFTSRHSNPITDRIWSRKWGKWREKAGWPNTEHAGFHALRHFFATVLITNGAEPQEVQRALRHKSLSLTPETYVGWWPEQIKAQGIFGEALRAARERT</sequence>
<dbReference type="InterPro" id="IPR002104">
    <property type="entry name" value="Integrase_catalytic"/>
</dbReference>
<evidence type="ECO:0000313" key="3">
    <source>
        <dbReference type="EMBL" id="GLK99063.1"/>
    </source>
</evidence>
<proteinExistence type="predicted"/>
<dbReference type="SUPFAM" id="SSF56349">
    <property type="entry name" value="DNA breaking-rejoining enzymes"/>
    <property type="match status" value="1"/>
</dbReference>
<feature type="domain" description="Tyr recombinase" evidence="2">
    <location>
        <begin position="11"/>
        <end position="201"/>
    </location>
</feature>
<keyword evidence="1" id="KW-0233">DNA recombination</keyword>
<evidence type="ECO:0000256" key="1">
    <source>
        <dbReference type="ARBA" id="ARBA00023172"/>
    </source>
</evidence>
<dbReference type="GO" id="GO:0015074">
    <property type="term" value="P:DNA integration"/>
    <property type="evidence" value="ECO:0007669"/>
    <property type="project" value="InterPro"/>
</dbReference>
<evidence type="ECO:0000259" key="2">
    <source>
        <dbReference type="Pfam" id="PF00589"/>
    </source>
</evidence>
<keyword evidence="4" id="KW-1185">Reference proteome</keyword>
<organism evidence="3 4">
    <name type="scientific">Dactylosporangium matsuzakiense</name>
    <dbReference type="NCBI Taxonomy" id="53360"/>
    <lineage>
        <taxon>Bacteria</taxon>
        <taxon>Bacillati</taxon>
        <taxon>Actinomycetota</taxon>
        <taxon>Actinomycetes</taxon>
        <taxon>Micromonosporales</taxon>
        <taxon>Micromonosporaceae</taxon>
        <taxon>Dactylosporangium</taxon>
    </lineage>
</organism>